<evidence type="ECO:0000313" key="3">
    <source>
        <dbReference type="Proteomes" id="UP000007435"/>
    </source>
</evidence>
<organism evidence="2 3">
    <name type="scientific">Leadbetterella byssophila (strain DSM 17132 / JCM 16389 / KACC 11308 / NBRC 106382 / 4M15)</name>
    <dbReference type="NCBI Taxonomy" id="649349"/>
    <lineage>
        <taxon>Bacteria</taxon>
        <taxon>Pseudomonadati</taxon>
        <taxon>Bacteroidota</taxon>
        <taxon>Cytophagia</taxon>
        <taxon>Cytophagales</taxon>
        <taxon>Leadbetterellaceae</taxon>
        <taxon>Leadbetterella</taxon>
    </lineage>
</organism>
<dbReference type="HOGENOM" id="CLU_1432900_0_0_10"/>
<dbReference type="eggNOG" id="ENOG503265E">
    <property type="taxonomic scope" value="Bacteria"/>
</dbReference>
<feature type="signal peptide" evidence="1">
    <location>
        <begin position="1"/>
        <end position="19"/>
    </location>
</feature>
<evidence type="ECO:0000256" key="1">
    <source>
        <dbReference type="SAM" id="SignalP"/>
    </source>
</evidence>
<name>E4RRT7_LEAB4</name>
<feature type="chain" id="PRO_5003188068" evidence="1">
    <location>
        <begin position="20"/>
        <end position="189"/>
    </location>
</feature>
<dbReference type="STRING" id="649349.Lbys_1922"/>
<gene>
    <name evidence="2" type="ordered locus">Lbys_1922</name>
</gene>
<dbReference type="OrthoDB" id="9803752at2"/>
<sequence>MKNFFLLLMALTFSNLVQGQVRLNLQWNAKTSLYEVYAISPTTQKNFPLGKAKVGVVVPASAPDSPLKVQSVQAGNWSDIKWLAKPEAATTSDFHSLETSGGVINLNANQPLLLFTFTFSDGQCREGVRLFNNGSDPGPSAKGLNQLDFSNSILGGGNVQVYHSNVSNSGTTCMDCPVEFTVPKLKKQS</sequence>
<dbReference type="EMBL" id="CP002305">
    <property type="protein sequence ID" value="ADQ17624.1"/>
    <property type="molecule type" value="Genomic_DNA"/>
</dbReference>
<protein>
    <submittedName>
        <fullName evidence="2">Uncharacterized protein</fullName>
    </submittedName>
</protein>
<reference key="1">
    <citation type="submission" date="2010-11" db="EMBL/GenBank/DDBJ databases">
        <title>The complete genome of Leadbetterella byssophila DSM 17132.</title>
        <authorList>
            <consortium name="US DOE Joint Genome Institute (JGI-PGF)"/>
            <person name="Lucas S."/>
            <person name="Copeland A."/>
            <person name="Lapidus A."/>
            <person name="Glavina del Rio T."/>
            <person name="Dalin E."/>
            <person name="Tice H."/>
            <person name="Bruce D."/>
            <person name="Goodwin L."/>
            <person name="Pitluck S."/>
            <person name="Kyrpides N."/>
            <person name="Mavromatis K."/>
            <person name="Ivanova N."/>
            <person name="Teshima H."/>
            <person name="Brettin T."/>
            <person name="Detter J.C."/>
            <person name="Han C."/>
            <person name="Tapia R."/>
            <person name="Land M."/>
            <person name="Hauser L."/>
            <person name="Markowitz V."/>
            <person name="Cheng J.-F."/>
            <person name="Hugenholtz P."/>
            <person name="Woyke T."/>
            <person name="Wu D."/>
            <person name="Tindall B."/>
            <person name="Pomrenke H.G."/>
            <person name="Brambilla E."/>
            <person name="Klenk H.-P."/>
            <person name="Eisen J.A."/>
        </authorList>
    </citation>
    <scope>NUCLEOTIDE SEQUENCE [LARGE SCALE GENOMIC DNA]</scope>
    <source>
        <strain>DSM 17132</strain>
    </source>
</reference>
<dbReference type="KEGG" id="lby:Lbys_1922"/>
<accession>E4RRT7</accession>
<reference evidence="2 3" key="2">
    <citation type="journal article" date="2011" name="Stand. Genomic Sci.">
        <title>Complete genome sequence of Leadbetterella byssophila type strain (4M15).</title>
        <authorList>
            <person name="Abt B."/>
            <person name="Teshima H."/>
            <person name="Lucas S."/>
            <person name="Lapidus A."/>
            <person name="Del Rio T.G."/>
            <person name="Nolan M."/>
            <person name="Tice H."/>
            <person name="Cheng J.F."/>
            <person name="Pitluck S."/>
            <person name="Liolios K."/>
            <person name="Pagani I."/>
            <person name="Ivanova N."/>
            <person name="Mavromatis K."/>
            <person name="Pati A."/>
            <person name="Tapia R."/>
            <person name="Han C."/>
            <person name="Goodwin L."/>
            <person name="Chen A."/>
            <person name="Palaniappan K."/>
            <person name="Land M."/>
            <person name="Hauser L."/>
            <person name="Chang Y.J."/>
            <person name="Jeffries C.D."/>
            <person name="Rohde M."/>
            <person name="Goker M."/>
            <person name="Tindall B.J."/>
            <person name="Detter J.C."/>
            <person name="Woyke T."/>
            <person name="Bristow J."/>
            <person name="Eisen J.A."/>
            <person name="Markowitz V."/>
            <person name="Hugenholtz P."/>
            <person name="Klenk H.P."/>
            <person name="Kyrpides N.C."/>
        </authorList>
    </citation>
    <scope>NUCLEOTIDE SEQUENCE [LARGE SCALE GENOMIC DNA]</scope>
    <source>
        <strain evidence="3">DSM 17132 / JCM 16389 / KACC 11308 / NBRC 106382 / 4M15</strain>
    </source>
</reference>
<keyword evidence="3" id="KW-1185">Reference proteome</keyword>
<evidence type="ECO:0000313" key="2">
    <source>
        <dbReference type="EMBL" id="ADQ17624.1"/>
    </source>
</evidence>
<keyword evidence="1" id="KW-0732">Signal</keyword>
<dbReference type="AlphaFoldDB" id="E4RRT7"/>
<dbReference type="RefSeq" id="WP_013408672.1">
    <property type="nucleotide sequence ID" value="NC_014655.1"/>
</dbReference>
<dbReference type="Proteomes" id="UP000007435">
    <property type="component" value="Chromosome"/>
</dbReference>
<proteinExistence type="predicted"/>